<feature type="compositionally biased region" description="Low complexity" evidence="4">
    <location>
        <begin position="432"/>
        <end position="449"/>
    </location>
</feature>
<keyword evidence="3" id="KW-0333">Golgi apparatus</keyword>
<feature type="domain" description="TRAPPC10/Trs130 C-terminal" evidence="5">
    <location>
        <begin position="961"/>
        <end position="1104"/>
    </location>
</feature>
<evidence type="ECO:0000256" key="4">
    <source>
        <dbReference type="SAM" id="MobiDB-lite"/>
    </source>
</evidence>
<feature type="domain" description="DUF7077" evidence="7">
    <location>
        <begin position="703"/>
        <end position="820"/>
    </location>
</feature>
<evidence type="ECO:0008006" key="10">
    <source>
        <dbReference type="Google" id="ProtNLM"/>
    </source>
</evidence>
<reference evidence="8 9" key="1">
    <citation type="submission" date="2015-01" db="EMBL/GenBank/DDBJ databases">
        <title>The Genome Sequence of Cryptococcus gattii CA1873.</title>
        <authorList>
            <consortium name="The Broad Institute Genomics Platform"/>
            <person name="Cuomo C."/>
            <person name="Litvintseva A."/>
            <person name="Chen Y."/>
            <person name="Heitman J."/>
            <person name="Sun S."/>
            <person name="Springer D."/>
            <person name="Dromer F."/>
            <person name="Young S."/>
            <person name="Zeng Q."/>
            <person name="Gargeya S."/>
            <person name="Abouelleil A."/>
            <person name="Alvarado L."/>
            <person name="Chapman S.B."/>
            <person name="Gainer-Dewar J."/>
            <person name="Goldberg J."/>
            <person name="Griggs A."/>
            <person name="Gujja S."/>
            <person name="Hansen M."/>
            <person name="Howarth C."/>
            <person name="Imamovic A."/>
            <person name="Larimer J."/>
            <person name="Murphy C."/>
            <person name="Naylor J."/>
            <person name="Pearson M."/>
            <person name="Priest M."/>
            <person name="Roberts A."/>
            <person name="Saif S."/>
            <person name="Shea T."/>
            <person name="Sykes S."/>
            <person name="Wortman J."/>
            <person name="Nusbaum C."/>
            <person name="Birren B."/>
        </authorList>
    </citation>
    <scope>NUCLEOTIDE SEQUENCE [LARGE SCALE GENOMIC DNA]</scope>
    <source>
        <strain evidence="8 9">CA1873</strain>
    </source>
</reference>
<dbReference type="Pfam" id="PF12584">
    <property type="entry name" value="TRAPPC10"/>
    <property type="match status" value="1"/>
</dbReference>
<dbReference type="InterPro" id="IPR045126">
    <property type="entry name" value="TRAPPC10/Trs130"/>
</dbReference>
<keyword evidence="2" id="KW-0813">Transport</keyword>
<evidence type="ECO:0000256" key="3">
    <source>
        <dbReference type="ARBA" id="ARBA00023034"/>
    </source>
</evidence>
<dbReference type="Proteomes" id="UP000053800">
    <property type="component" value="Unassembled WGS sequence"/>
</dbReference>
<sequence length="1133" mass="125989">MPPTTITYTLHPTPSHASSSSSVLHNAVAGIKAHLPLRNLHWKSSSRTSLRTIQEIDIDIVDLGEATSLRDKNTSVLDLPLVNMCLVVCEDGEVYKSQTRNFIRDWLSLLAARRTPHAPLIVLVNPPNSAADKSGKTVWGKDKGVLGKLKADFNVGKRDRSLNLPPPGVNDPAAWPELINKLKECFVSAFDAAILEREDEVKRGEAQRVMVGWNFCTWFLLKESLAQSFEAVNLPGDSLIIYEELEAAFIQVVKEQNLSWFGKLGATGPRDDSLPILNTTMKPYREMLRTSSISVFDFRVYLFARQGILLGKLGRITEVAKRGQWFVASLAKRLRKNEADLAEHFIESWTYTACMDIVSKCDQWARLERPNNDYSGLTAYESVRSELLDIARIQVEHLGVSSGHLPSAYPFQPPSAPQPASSDVLFDEASLVSSSPSSPVVPTDSSSTSRPQISNSILQAAIADRSNFFALYRDLTLKVIAAYRKCAKNLSCIRPLTNLLGLAVILDQWEEVYTQAQELARECQELGVWDRVVKYVLGVALKAAKKLDKGGMEWGELAIGYLEVSVRETGKTGDEDEDMLLKEVIEGLKMGHRLFSIRLLGKGTKIDHNEITIDVEVTNELHVDVENDRVEVRLDHPHSGGVIIFSAKEITLHPGINLIRLSSSTSTHGIYNLQSASLFLGQFSFNYDLKDSGRSVIIRRDEGGLRITLRMPYDIKLIDDNLMVLDIKSGRIDLREVRVNLTSLTRGVGFILEGAKRDGTNFALNDEGLITVGDIRAGETMTISVPYTGLPPTDYMRAHIDLLYSTDKGARQWMDVQTVDTGLPLTINVQDFFRPDCLLSHFTVSPDDKEILRIASAELIAPDGNPTSSLSLRIRYRQVDEEIRSSVTDVLRSLSPSSRASIERAVYEILADRSKWRSYLIGESLEGIFCHALKNMGNSGLAFCESIKSVTLPKWRTLEIPVDVPQRRLLTAISLVPTLPPSTLIYQGRPLAFLLKLSTSSQWMGLPSELTEEEKIQRLVYDVQVNPEDWIVWGKKKAYFVPDPEKDVKVEIVLLPTRAGTIFLPNVSIYPLHSPDGSSELQAKVQGVLCESYMENAAQTVRVLPAKKEVTVLVPAPLPGGAPIGEQWEGVRA</sequence>
<protein>
    <recommendedName>
        <fullName evidence="10">Trafficking protein particle complex subunit 11 domain-containing protein</fullName>
    </recommendedName>
</protein>
<dbReference type="PANTHER" id="PTHR13251">
    <property type="entry name" value="EPILEPSY HOLOPROSENCEPHALY CANDIDATE 1/TMEM1"/>
    <property type="match status" value="1"/>
</dbReference>
<evidence type="ECO:0000259" key="6">
    <source>
        <dbReference type="Pfam" id="PF23036"/>
    </source>
</evidence>
<evidence type="ECO:0000256" key="1">
    <source>
        <dbReference type="ARBA" id="ARBA00004555"/>
    </source>
</evidence>
<dbReference type="InterPro" id="IPR056913">
    <property type="entry name" value="TRAPPC10/Trs130_N"/>
</dbReference>
<accession>A0ABR5BCH1</accession>
<dbReference type="PANTHER" id="PTHR13251:SF3">
    <property type="entry name" value="TRAFFICKING PROTEIN PARTICLE COMPLEX SUBUNIT 10"/>
    <property type="match status" value="1"/>
</dbReference>
<dbReference type="Pfam" id="PF23036">
    <property type="entry name" value="TRAPPC10_1st"/>
    <property type="match status" value="1"/>
</dbReference>
<evidence type="ECO:0000259" key="5">
    <source>
        <dbReference type="Pfam" id="PF12584"/>
    </source>
</evidence>
<evidence type="ECO:0000256" key="2">
    <source>
        <dbReference type="ARBA" id="ARBA00022448"/>
    </source>
</evidence>
<evidence type="ECO:0000313" key="9">
    <source>
        <dbReference type="Proteomes" id="UP000053800"/>
    </source>
</evidence>
<gene>
    <name evidence="8" type="ORF">I314_03051</name>
</gene>
<feature type="domain" description="TRAPPC10/Trs130 N-terminal" evidence="6">
    <location>
        <begin position="19"/>
        <end position="320"/>
    </location>
</feature>
<organism evidence="8 9">
    <name type="scientific">Cryptococcus bacillisporus CA1873</name>
    <dbReference type="NCBI Taxonomy" id="1296111"/>
    <lineage>
        <taxon>Eukaryota</taxon>
        <taxon>Fungi</taxon>
        <taxon>Dikarya</taxon>
        <taxon>Basidiomycota</taxon>
        <taxon>Agaricomycotina</taxon>
        <taxon>Tremellomycetes</taxon>
        <taxon>Tremellales</taxon>
        <taxon>Cryptococcaceae</taxon>
        <taxon>Cryptococcus</taxon>
        <taxon>Cryptococcus gattii species complex</taxon>
    </lineage>
</organism>
<keyword evidence="9" id="KW-1185">Reference proteome</keyword>
<evidence type="ECO:0000259" key="7">
    <source>
        <dbReference type="Pfam" id="PF23274"/>
    </source>
</evidence>
<dbReference type="EMBL" id="KN848895">
    <property type="protein sequence ID" value="KIR63646.1"/>
    <property type="molecule type" value="Genomic_DNA"/>
</dbReference>
<name>A0ABR5BCH1_CRYGA</name>
<dbReference type="InterPro" id="IPR055505">
    <property type="entry name" value="DUF7077"/>
</dbReference>
<proteinExistence type="predicted"/>
<evidence type="ECO:0000313" key="8">
    <source>
        <dbReference type="EMBL" id="KIR63646.1"/>
    </source>
</evidence>
<dbReference type="Pfam" id="PF23274">
    <property type="entry name" value="DUF7077"/>
    <property type="match status" value="1"/>
</dbReference>
<comment type="subcellular location">
    <subcellularLocation>
        <location evidence="1">Golgi apparatus</location>
    </subcellularLocation>
</comment>
<feature type="region of interest" description="Disordered" evidence="4">
    <location>
        <begin position="432"/>
        <end position="451"/>
    </location>
</feature>
<dbReference type="InterPro" id="IPR022233">
    <property type="entry name" value="TRAPPC10/Trs130_C"/>
</dbReference>